<evidence type="ECO:0000313" key="4">
    <source>
        <dbReference type="EMBL" id="PWF55648.1"/>
    </source>
</evidence>
<feature type="domain" description="Response regulatory" evidence="3">
    <location>
        <begin position="5"/>
        <end position="121"/>
    </location>
</feature>
<dbReference type="EMBL" id="PXWF02000016">
    <property type="protein sequence ID" value="PWF55648.1"/>
    <property type="molecule type" value="Genomic_DNA"/>
</dbReference>
<evidence type="ECO:0000259" key="3">
    <source>
        <dbReference type="PROSITE" id="PS50110"/>
    </source>
</evidence>
<organism evidence="4 5">
    <name type="scientific">Massilia glaciei</name>
    <dbReference type="NCBI Taxonomy" id="1524097"/>
    <lineage>
        <taxon>Bacteria</taxon>
        <taxon>Pseudomonadati</taxon>
        <taxon>Pseudomonadota</taxon>
        <taxon>Betaproteobacteria</taxon>
        <taxon>Burkholderiales</taxon>
        <taxon>Oxalobacteraceae</taxon>
        <taxon>Telluria group</taxon>
        <taxon>Massilia</taxon>
    </lineage>
</organism>
<keyword evidence="5" id="KW-1185">Reference proteome</keyword>
<dbReference type="Proteomes" id="UP000241421">
    <property type="component" value="Unassembled WGS sequence"/>
</dbReference>
<dbReference type="PROSITE" id="PS50110">
    <property type="entry name" value="RESPONSE_REGULATORY"/>
    <property type="match status" value="1"/>
</dbReference>
<evidence type="ECO:0000256" key="2">
    <source>
        <dbReference type="PROSITE-ProRule" id="PRU00169"/>
    </source>
</evidence>
<dbReference type="OrthoDB" id="8909676at2"/>
<keyword evidence="1 2" id="KW-0597">Phosphoprotein</keyword>
<feature type="modified residue" description="4-aspartylphosphate" evidence="2">
    <location>
        <position position="53"/>
    </location>
</feature>
<name>A0A2U2I7C6_9BURK</name>
<dbReference type="RefSeq" id="WP_106755613.1">
    <property type="nucleotide sequence ID" value="NZ_PXWF02000016.1"/>
</dbReference>
<evidence type="ECO:0000256" key="1">
    <source>
        <dbReference type="ARBA" id="ARBA00022553"/>
    </source>
</evidence>
<dbReference type="AlphaFoldDB" id="A0A2U2I7C6"/>
<dbReference type="InterPro" id="IPR011006">
    <property type="entry name" value="CheY-like_superfamily"/>
</dbReference>
<comment type="caution">
    <text evidence="4">The sequence shown here is derived from an EMBL/GenBank/DDBJ whole genome shotgun (WGS) entry which is preliminary data.</text>
</comment>
<dbReference type="Gene3D" id="3.40.50.2300">
    <property type="match status" value="1"/>
</dbReference>
<dbReference type="GO" id="GO:0000160">
    <property type="term" value="P:phosphorelay signal transduction system"/>
    <property type="evidence" value="ECO:0007669"/>
    <property type="project" value="InterPro"/>
</dbReference>
<dbReference type="InterPro" id="IPR050595">
    <property type="entry name" value="Bact_response_regulator"/>
</dbReference>
<gene>
    <name evidence="4" type="ORF">C7C56_000845</name>
</gene>
<dbReference type="SMART" id="SM00448">
    <property type="entry name" value="REC"/>
    <property type="match status" value="1"/>
</dbReference>
<dbReference type="Pfam" id="PF00072">
    <property type="entry name" value="Response_reg"/>
    <property type="match status" value="1"/>
</dbReference>
<accession>A0A2U2I7C6</accession>
<proteinExistence type="predicted"/>
<reference evidence="4 5" key="1">
    <citation type="submission" date="2018-04" db="EMBL/GenBank/DDBJ databases">
        <title>Massilia violaceinigra sp. nov., a novel purple-pigmented bacterium isolated from Tianshan glacier, Xinjiang, China.</title>
        <authorList>
            <person name="Wang H."/>
        </authorList>
    </citation>
    <scope>NUCLEOTIDE SEQUENCE [LARGE SCALE GENOMIC DNA]</scope>
    <source>
        <strain evidence="4 5">B448-2</strain>
    </source>
</reference>
<protein>
    <submittedName>
        <fullName evidence="4">Response regulator</fullName>
    </submittedName>
</protein>
<dbReference type="SUPFAM" id="SSF52172">
    <property type="entry name" value="CheY-like"/>
    <property type="match status" value="1"/>
</dbReference>
<evidence type="ECO:0000313" key="5">
    <source>
        <dbReference type="Proteomes" id="UP000241421"/>
    </source>
</evidence>
<sequence length="123" mass="13523">MTKKKILMVDDDHAVTDYLSLKLNKTYDVVVINEPRGVVRMARAERPDLILCDIDMPEMDGGDVSRALSEDPDTRAIPLIYLTSLVSVTEASERNGQLGGRPGMSKHAPIEETLAKIKSVLGD</sequence>
<dbReference type="PANTHER" id="PTHR44591">
    <property type="entry name" value="STRESS RESPONSE REGULATOR PROTEIN 1"/>
    <property type="match status" value="1"/>
</dbReference>
<dbReference type="InterPro" id="IPR001789">
    <property type="entry name" value="Sig_transdc_resp-reg_receiver"/>
</dbReference>
<dbReference type="PANTHER" id="PTHR44591:SF3">
    <property type="entry name" value="RESPONSE REGULATORY DOMAIN-CONTAINING PROTEIN"/>
    <property type="match status" value="1"/>
</dbReference>